<dbReference type="Gene3D" id="3.90.180.10">
    <property type="entry name" value="Medium-chain alcohol dehydrogenases, catalytic domain"/>
    <property type="match status" value="1"/>
</dbReference>
<evidence type="ECO:0000259" key="8">
    <source>
        <dbReference type="SMART" id="SM00829"/>
    </source>
</evidence>
<evidence type="ECO:0000313" key="9">
    <source>
        <dbReference type="EMBL" id="UZX22048.1"/>
    </source>
</evidence>
<reference evidence="9" key="1">
    <citation type="submission" date="2021-09" db="EMBL/GenBank/DDBJ databases">
        <title>Complete genome sequence and metabolic characterization of Streptomyces tanashiensis DSM 731 the producer of antibacterial Kalafungin and diverse secondary metabolites.</title>
        <authorList>
            <person name="Abbasi M.N."/>
            <person name="Anwar M.N."/>
            <person name="Alam K."/>
            <person name="Shoaib M."/>
            <person name="Lin Z."/>
            <person name="Hayat M."/>
            <person name="Ali M.I."/>
            <person name="Malik H.M.T."/>
            <person name="Ahmed I."/>
            <person name="Li A."/>
            <person name="Hailong Wang H."/>
            <person name="Zhang Y."/>
        </authorList>
    </citation>
    <scope>NUCLEOTIDE SEQUENCE</scope>
    <source>
        <strain evidence="9">Kala</strain>
    </source>
</reference>
<keyword evidence="3 7" id="KW-0862">Zinc</keyword>
<dbReference type="Pfam" id="PF00107">
    <property type="entry name" value="ADH_zinc_N"/>
    <property type="match status" value="1"/>
</dbReference>
<dbReference type="InterPro" id="IPR002328">
    <property type="entry name" value="ADH_Zn_CS"/>
</dbReference>
<evidence type="ECO:0000313" key="10">
    <source>
        <dbReference type="Proteomes" id="UP001164506"/>
    </source>
</evidence>
<proteinExistence type="inferred from homology"/>
<keyword evidence="10" id="KW-1185">Reference proteome</keyword>
<dbReference type="CDD" id="cd05283">
    <property type="entry name" value="CAD1"/>
    <property type="match status" value="1"/>
</dbReference>
<gene>
    <name evidence="9" type="ORF">LDH80_15525</name>
</gene>
<dbReference type="InterPro" id="IPR020843">
    <property type="entry name" value="ER"/>
</dbReference>
<comment type="cofactor">
    <cofactor evidence="1 7">
        <name>Zn(2+)</name>
        <dbReference type="ChEBI" id="CHEBI:29105"/>
    </cofactor>
</comment>
<evidence type="ECO:0000256" key="5">
    <source>
        <dbReference type="ARBA" id="ARBA00024074"/>
    </source>
</evidence>
<name>A0ABY6QW71_9ACTN</name>
<dbReference type="InterPro" id="IPR011032">
    <property type="entry name" value="GroES-like_sf"/>
</dbReference>
<dbReference type="Proteomes" id="UP001164506">
    <property type="component" value="Chromosome"/>
</dbReference>
<evidence type="ECO:0000256" key="1">
    <source>
        <dbReference type="ARBA" id="ARBA00001947"/>
    </source>
</evidence>
<dbReference type="EC" id="1.1.1.2" evidence="5"/>
<dbReference type="SMART" id="SM00829">
    <property type="entry name" value="PKS_ER"/>
    <property type="match status" value="1"/>
</dbReference>
<keyword evidence="2 7" id="KW-0479">Metal-binding</keyword>
<dbReference type="Gene3D" id="3.40.50.720">
    <property type="entry name" value="NAD(P)-binding Rossmann-like Domain"/>
    <property type="match status" value="1"/>
</dbReference>
<comment type="similarity">
    <text evidence="7">Belongs to the zinc-containing alcohol dehydrogenase family.</text>
</comment>
<dbReference type="InterPro" id="IPR013149">
    <property type="entry name" value="ADH-like_C"/>
</dbReference>
<dbReference type="RefSeq" id="WP_190101580.1">
    <property type="nucleotide sequence ID" value="NZ_BMUH01000001.1"/>
</dbReference>
<evidence type="ECO:0000256" key="2">
    <source>
        <dbReference type="ARBA" id="ARBA00022723"/>
    </source>
</evidence>
<feature type="domain" description="Enoyl reductase (ER)" evidence="8">
    <location>
        <begin position="15"/>
        <end position="345"/>
    </location>
</feature>
<dbReference type="GeneID" id="95600874"/>
<dbReference type="Pfam" id="PF08240">
    <property type="entry name" value="ADH_N"/>
    <property type="match status" value="1"/>
</dbReference>
<evidence type="ECO:0000256" key="4">
    <source>
        <dbReference type="ARBA" id="ARBA00023002"/>
    </source>
</evidence>
<protein>
    <recommendedName>
        <fullName evidence="5">alcohol dehydrogenase (NADP(+))</fullName>
        <ecNumber evidence="5">1.1.1.2</ecNumber>
    </recommendedName>
</protein>
<dbReference type="EMBL" id="CP084204">
    <property type="protein sequence ID" value="UZX22048.1"/>
    <property type="molecule type" value="Genomic_DNA"/>
</dbReference>
<dbReference type="InterPro" id="IPR013154">
    <property type="entry name" value="ADH-like_N"/>
</dbReference>
<organism evidence="9 10">
    <name type="scientific">Streptomyces tanashiensis</name>
    <dbReference type="NCBI Taxonomy" id="67367"/>
    <lineage>
        <taxon>Bacteria</taxon>
        <taxon>Bacillati</taxon>
        <taxon>Actinomycetota</taxon>
        <taxon>Actinomycetes</taxon>
        <taxon>Kitasatosporales</taxon>
        <taxon>Streptomycetaceae</taxon>
        <taxon>Streptomyces</taxon>
    </lineage>
</organism>
<comment type="catalytic activity">
    <reaction evidence="6">
        <text>a primary alcohol + NADP(+) = an aldehyde + NADPH + H(+)</text>
        <dbReference type="Rhea" id="RHEA:15937"/>
        <dbReference type="ChEBI" id="CHEBI:15378"/>
        <dbReference type="ChEBI" id="CHEBI:15734"/>
        <dbReference type="ChEBI" id="CHEBI:17478"/>
        <dbReference type="ChEBI" id="CHEBI:57783"/>
        <dbReference type="ChEBI" id="CHEBI:58349"/>
        <dbReference type="EC" id="1.1.1.2"/>
    </reaction>
</comment>
<dbReference type="InterPro" id="IPR036291">
    <property type="entry name" value="NAD(P)-bd_dom_sf"/>
</dbReference>
<evidence type="ECO:0000256" key="7">
    <source>
        <dbReference type="RuleBase" id="RU361277"/>
    </source>
</evidence>
<sequence>MTTNATTVPAYAAPAANAPLERTTVPRRPVGEHDVLIEIKYAGICHSDIHQATDGWGEGIFPMVPGHEIAGIVAEVGPGVTKFRVGDRVGVGCFVDSCRECAYCLRGLEQYCTGGMTGTYNALDKNGEPTYGGYSTHIVVDENYTLRIPEGIGLDEAAPLLCAGITLYSPLAHWQAGPGKKVAIVGLGGLGHMGVKIAHALGAEVTVLSQSLRKREDGLKLGADHFHATSDPRTFTELAGTFDLVISTVSAPLDFDAYLSLVRTDGALVNVGAPEEPVKVGLFSLIGGRKTLAGSMIGGIAETQEMLDFCAEHGLGAEIELIRADQINEAYERVVKSDVRYRFVIDTSTI</sequence>
<evidence type="ECO:0000256" key="3">
    <source>
        <dbReference type="ARBA" id="ARBA00022833"/>
    </source>
</evidence>
<evidence type="ECO:0000256" key="6">
    <source>
        <dbReference type="ARBA" id="ARBA00048262"/>
    </source>
</evidence>
<dbReference type="PROSITE" id="PS00059">
    <property type="entry name" value="ADH_ZINC"/>
    <property type="match status" value="1"/>
</dbReference>
<dbReference type="InterPro" id="IPR047109">
    <property type="entry name" value="CAD-like"/>
</dbReference>
<dbReference type="SUPFAM" id="SSF50129">
    <property type="entry name" value="GroES-like"/>
    <property type="match status" value="1"/>
</dbReference>
<keyword evidence="4" id="KW-0560">Oxidoreductase</keyword>
<dbReference type="SUPFAM" id="SSF51735">
    <property type="entry name" value="NAD(P)-binding Rossmann-fold domains"/>
    <property type="match status" value="1"/>
</dbReference>
<dbReference type="PANTHER" id="PTHR42683">
    <property type="entry name" value="ALDEHYDE REDUCTASE"/>
    <property type="match status" value="1"/>
</dbReference>
<accession>A0ABY6QW71</accession>